<keyword evidence="2" id="KW-1185">Reference proteome</keyword>
<evidence type="ECO:0000313" key="2">
    <source>
        <dbReference type="Proteomes" id="UP001163223"/>
    </source>
</evidence>
<organism evidence="1 2">
    <name type="scientific">Antarcticirhabdus aurantiaca</name>
    <dbReference type="NCBI Taxonomy" id="2606717"/>
    <lineage>
        <taxon>Bacteria</taxon>
        <taxon>Pseudomonadati</taxon>
        <taxon>Pseudomonadota</taxon>
        <taxon>Alphaproteobacteria</taxon>
        <taxon>Hyphomicrobiales</taxon>
        <taxon>Aurantimonadaceae</taxon>
        <taxon>Antarcticirhabdus</taxon>
    </lineage>
</organism>
<proteinExistence type="predicted"/>
<dbReference type="Proteomes" id="UP001163223">
    <property type="component" value="Chromosome"/>
</dbReference>
<accession>A0ACD4NHX4</accession>
<protein>
    <submittedName>
        <fullName evidence="1">Uncharacterized protein</fullName>
    </submittedName>
</protein>
<reference evidence="1" key="1">
    <citation type="submission" date="2022-11" db="EMBL/GenBank/DDBJ databases">
        <title>beta-Carotene-producing bacterium, Jeongeuplla avenae sp. nov., alleviates the salt stress of Arabidopsis seedlings.</title>
        <authorList>
            <person name="Jiang L."/>
            <person name="Lee J."/>
        </authorList>
    </citation>
    <scope>NUCLEOTIDE SEQUENCE</scope>
    <source>
        <strain evidence="1">DY_R2A_6</strain>
    </source>
</reference>
<sequence length="131" mass="14319">MLPADDEPAKASRGPSFRNGWQVLPLDGAFEFSYLDAAGAPSLRKLVAHELKIGPGKTLLGGTDVHQGAYRGFRADRINVIEDVESGETVDRNVLDWLLRKAMRQDRERRRTEAAAARVAFASRPTTAAAS</sequence>
<evidence type="ECO:0000313" key="1">
    <source>
        <dbReference type="EMBL" id="WAJ26412.1"/>
    </source>
</evidence>
<dbReference type="EMBL" id="CP113520">
    <property type="protein sequence ID" value="WAJ26412.1"/>
    <property type="molecule type" value="Genomic_DNA"/>
</dbReference>
<gene>
    <name evidence="1" type="ORF">OXU80_16090</name>
</gene>
<name>A0ACD4NHX4_9HYPH</name>